<protein>
    <submittedName>
        <fullName evidence="1">Uncharacterized protein</fullName>
    </submittedName>
</protein>
<dbReference type="OrthoDB" id="10028886at2759"/>
<dbReference type="STRING" id="149040.A0A194WVQ6"/>
<proteinExistence type="predicted"/>
<dbReference type="AlphaFoldDB" id="A0A194WVQ6"/>
<evidence type="ECO:0000313" key="2">
    <source>
        <dbReference type="Proteomes" id="UP000070700"/>
    </source>
</evidence>
<dbReference type="Gene3D" id="3.80.10.10">
    <property type="entry name" value="Ribonuclease Inhibitor"/>
    <property type="match status" value="1"/>
</dbReference>
<dbReference type="GO" id="GO:0019005">
    <property type="term" value="C:SCF ubiquitin ligase complex"/>
    <property type="evidence" value="ECO:0007669"/>
    <property type="project" value="TreeGrafter"/>
</dbReference>
<reference evidence="1 2" key="1">
    <citation type="submission" date="2015-10" db="EMBL/GenBank/DDBJ databases">
        <title>Full genome of DAOMC 229536 Phialocephala scopiformis, a fungal endophyte of spruce producing the potent anti-insectan compound rugulosin.</title>
        <authorList>
            <consortium name="DOE Joint Genome Institute"/>
            <person name="Walker A.K."/>
            <person name="Frasz S.L."/>
            <person name="Seifert K.A."/>
            <person name="Miller J.D."/>
            <person name="Mondo S.J."/>
            <person name="Labutti K."/>
            <person name="Lipzen A."/>
            <person name="Dockter R."/>
            <person name="Kennedy M."/>
            <person name="Grigoriev I.V."/>
            <person name="Spatafora J.W."/>
        </authorList>
    </citation>
    <scope>NUCLEOTIDE SEQUENCE [LARGE SCALE GENOMIC DNA]</scope>
    <source>
        <strain evidence="1 2">CBS 120377</strain>
    </source>
</reference>
<dbReference type="KEGG" id="psco:LY89DRAFT_654533"/>
<dbReference type="PANTHER" id="PTHR13318">
    <property type="entry name" value="PARTNER OF PAIRED, ISOFORM B-RELATED"/>
    <property type="match status" value="1"/>
</dbReference>
<dbReference type="EMBL" id="KQ947426">
    <property type="protein sequence ID" value="KUJ11759.1"/>
    <property type="molecule type" value="Genomic_DNA"/>
</dbReference>
<sequence>MLELPTDFYHMVCEELANRQEFGTLFNCALSGKILVGPALLWLYSSEGNDNDLTQNDTFQGRLDAQKRTFLNWALQWKSITRSSLGNTAYPYCLWIRSLDLRNLSYLLEDNMFREAQESFFAEDMAGFLKAPETPMKLKVRGAKAKKRLDIQSVLELIGESITSFISEAASQNRATVAVEDLSGDIRATVLPKWVSRMSKLKSMTLWDGGALNADVAEAITKSCHNFDDLTFYLCLADTDNDLAAFFRGLRQNSLRSFAAISAASVGPQSLLSLNHHAQSLKRLKLDGLKLDAIKNLSYLQGCDRLESLEISDADGTINLEATENDVYLEVVAWLSKCTSLRELLVRNFVSGPVILTEVCLSNNIRLQKLQVVGYPMVGNRDFHKALSHQSNLESLELRADPEGAFRDDIEDLITSISRLSKLKYLNLLSTSDYFRTQEILALVPQLQNLEELWFGGYDVTDDIWHSMANLHHLRALNIHAVTSFTSSGILAYISTLQDTNQGMLLSVMAQSPEHGLTEVEEVTIRLGIAARIDGRFEYTLYREIDSDAESFSD</sequence>
<evidence type="ECO:0000313" key="1">
    <source>
        <dbReference type="EMBL" id="KUJ11759.1"/>
    </source>
</evidence>
<keyword evidence="2" id="KW-1185">Reference proteome</keyword>
<organism evidence="1 2">
    <name type="scientific">Mollisia scopiformis</name>
    <name type="common">Conifer needle endophyte fungus</name>
    <name type="synonym">Phialocephala scopiformis</name>
    <dbReference type="NCBI Taxonomy" id="149040"/>
    <lineage>
        <taxon>Eukaryota</taxon>
        <taxon>Fungi</taxon>
        <taxon>Dikarya</taxon>
        <taxon>Ascomycota</taxon>
        <taxon>Pezizomycotina</taxon>
        <taxon>Leotiomycetes</taxon>
        <taxon>Helotiales</taxon>
        <taxon>Mollisiaceae</taxon>
        <taxon>Mollisia</taxon>
    </lineage>
</organism>
<dbReference type="InterPro" id="IPR032675">
    <property type="entry name" value="LRR_dom_sf"/>
</dbReference>
<dbReference type="InParanoid" id="A0A194WVQ6"/>
<dbReference type="PANTHER" id="PTHR13318:SF95">
    <property type="entry name" value="F-BOX PROTEIN YLR352W"/>
    <property type="match status" value="1"/>
</dbReference>
<dbReference type="RefSeq" id="XP_018066114.1">
    <property type="nucleotide sequence ID" value="XM_018212304.1"/>
</dbReference>
<gene>
    <name evidence="1" type="ORF">LY89DRAFT_654533</name>
</gene>
<name>A0A194WVQ6_MOLSC</name>
<dbReference type="GeneID" id="28822030"/>
<dbReference type="Proteomes" id="UP000070700">
    <property type="component" value="Unassembled WGS sequence"/>
</dbReference>
<dbReference type="SUPFAM" id="SSF52047">
    <property type="entry name" value="RNI-like"/>
    <property type="match status" value="1"/>
</dbReference>
<accession>A0A194WVQ6</accession>
<dbReference type="GO" id="GO:0031146">
    <property type="term" value="P:SCF-dependent proteasomal ubiquitin-dependent protein catabolic process"/>
    <property type="evidence" value="ECO:0007669"/>
    <property type="project" value="TreeGrafter"/>
</dbReference>